<proteinExistence type="predicted"/>
<dbReference type="OrthoDB" id="5561070at2759"/>
<sequence length="316" mass="34224">MKPLVSYPSTRISRHSWRRRSTISAGYRQKLHSPIASLVEEDEYVFVNPSPTPTATHDQNVPGQPRGFDEYLSDGDGSHTPSQETPAKADDAHGRGARRYLTRNVMSTPEPPEPSALRPPPPGAHVASKPGIPSLGALGRRLSMSIGRPSLSRPHSRGESLLGADPSKLKSRLSWIGSIRRKIRGHGRRDSILDSTARAEEEDVVDEACAESVAGDAQDEGAAPGKDAVTPPPYPRLRSQPSLCRSSRTANAEDVAFVPDTDNPAAKKPRTPPAAPLRQAKRRSHFLLPDSSVASTTCSPRVSSYNALKAREYTNL</sequence>
<gene>
    <name evidence="2" type="ORF">GGI15_003574</name>
</gene>
<dbReference type="AlphaFoldDB" id="A0A9W8LIB4"/>
<feature type="region of interest" description="Disordered" evidence="1">
    <location>
        <begin position="146"/>
        <end position="165"/>
    </location>
</feature>
<accession>A0A9W8LIB4</accession>
<dbReference type="Proteomes" id="UP001140172">
    <property type="component" value="Unassembled WGS sequence"/>
</dbReference>
<feature type="region of interest" description="Disordered" evidence="1">
    <location>
        <begin position="49"/>
        <end position="137"/>
    </location>
</feature>
<dbReference type="EMBL" id="JANBUM010000254">
    <property type="protein sequence ID" value="KAJ2780352.1"/>
    <property type="molecule type" value="Genomic_DNA"/>
</dbReference>
<evidence type="ECO:0000313" key="2">
    <source>
        <dbReference type="EMBL" id="KAJ2780352.1"/>
    </source>
</evidence>
<organism evidence="2 3">
    <name type="scientific">Coemansia interrupta</name>
    <dbReference type="NCBI Taxonomy" id="1126814"/>
    <lineage>
        <taxon>Eukaryota</taxon>
        <taxon>Fungi</taxon>
        <taxon>Fungi incertae sedis</taxon>
        <taxon>Zoopagomycota</taxon>
        <taxon>Kickxellomycotina</taxon>
        <taxon>Kickxellomycetes</taxon>
        <taxon>Kickxellales</taxon>
        <taxon>Kickxellaceae</taxon>
        <taxon>Coemansia</taxon>
    </lineage>
</organism>
<feature type="region of interest" description="Disordered" evidence="1">
    <location>
        <begin position="210"/>
        <end position="298"/>
    </location>
</feature>
<feature type="compositionally biased region" description="Polar residues" evidence="1">
    <location>
        <begin position="53"/>
        <end position="62"/>
    </location>
</feature>
<comment type="caution">
    <text evidence="2">The sequence shown here is derived from an EMBL/GenBank/DDBJ whole genome shotgun (WGS) entry which is preliminary data.</text>
</comment>
<evidence type="ECO:0000313" key="3">
    <source>
        <dbReference type="Proteomes" id="UP001140172"/>
    </source>
</evidence>
<protein>
    <submittedName>
        <fullName evidence="2">Uncharacterized protein</fullName>
    </submittedName>
</protein>
<feature type="compositionally biased region" description="Pro residues" evidence="1">
    <location>
        <begin position="109"/>
        <end position="123"/>
    </location>
</feature>
<evidence type="ECO:0000256" key="1">
    <source>
        <dbReference type="SAM" id="MobiDB-lite"/>
    </source>
</evidence>
<name>A0A9W8LIB4_9FUNG</name>
<keyword evidence="3" id="KW-1185">Reference proteome</keyword>
<feature type="compositionally biased region" description="Polar residues" evidence="1">
    <location>
        <begin position="239"/>
        <end position="250"/>
    </location>
</feature>
<reference evidence="2" key="1">
    <citation type="submission" date="2022-07" db="EMBL/GenBank/DDBJ databases">
        <title>Phylogenomic reconstructions and comparative analyses of Kickxellomycotina fungi.</title>
        <authorList>
            <person name="Reynolds N.K."/>
            <person name="Stajich J.E."/>
            <person name="Barry K."/>
            <person name="Grigoriev I.V."/>
            <person name="Crous P."/>
            <person name="Smith M.E."/>
        </authorList>
    </citation>
    <scope>NUCLEOTIDE SEQUENCE</scope>
    <source>
        <strain evidence="2">BCRC 34489</strain>
    </source>
</reference>